<dbReference type="PANTHER" id="PTHR21340:SF0">
    <property type="entry name" value="BIS(5'-NUCLEOSYL)-TETRAPHOSPHATASE [ASYMMETRICAL]"/>
    <property type="match status" value="1"/>
</dbReference>
<dbReference type="EMBL" id="LR796670">
    <property type="protein sequence ID" value="CAB4159352.1"/>
    <property type="molecule type" value="Genomic_DNA"/>
</dbReference>
<gene>
    <name evidence="3" type="ORF">UFOVP699_95</name>
</gene>
<dbReference type="Gene3D" id="3.90.79.10">
    <property type="entry name" value="Nucleoside Triphosphate Pyrophosphohydrolase"/>
    <property type="match status" value="1"/>
</dbReference>
<dbReference type="GO" id="GO:0006167">
    <property type="term" value="P:AMP biosynthetic process"/>
    <property type="evidence" value="ECO:0007669"/>
    <property type="project" value="TreeGrafter"/>
</dbReference>
<sequence length="166" mass="18775">MAALTFDSFLNERWSAGLPKEKRLAAGVAIIYDNKILLVHPTNSTWRKGTCGIPKGKVDDGENIVEAALRELEEETGISLSPTQLEPDQEKVHFYNHKGEIDGHLIYFICKINDLSEIGLADLRVPKSQLQLEEIDWAKFVSAEEAYPITSRYQLIILDRHLSLNK</sequence>
<reference evidence="3" key="1">
    <citation type="submission" date="2020-04" db="EMBL/GenBank/DDBJ databases">
        <authorList>
            <person name="Chiriac C."/>
            <person name="Salcher M."/>
            <person name="Ghai R."/>
            <person name="Kavagutti S V."/>
        </authorList>
    </citation>
    <scope>NUCLEOTIDE SEQUENCE</scope>
</reference>
<dbReference type="SUPFAM" id="SSF55811">
    <property type="entry name" value="Nudix"/>
    <property type="match status" value="1"/>
</dbReference>
<evidence type="ECO:0000259" key="2">
    <source>
        <dbReference type="PROSITE" id="PS51462"/>
    </source>
</evidence>
<protein>
    <submittedName>
        <fullName evidence="3">MutT NTP pyrophosphohydrolases including oxidative damage repair enzymes</fullName>
    </submittedName>
</protein>
<feature type="domain" description="Nudix hydrolase" evidence="2">
    <location>
        <begin position="21"/>
        <end position="166"/>
    </location>
</feature>
<dbReference type="InterPro" id="IPR020084">
    <property type="entry name" value="NUDIX_hydrolase_CS"/>
</dbReference>
<evidence type="ECO:0000313" key="3">
    <source>
        <dbReference type="EMBL" id="CAB4159352.1"/>
    </source>
</evidence>
<dbReference type="PROSITE" id="PS51462">
    <property type="entry name" value="NUDIX"/>
    <property type="match status" value="1"/>
</dbReference>
<name>A0A6J5NKU8_9CAUD</name>
<accession>A0A6J5NKU8</accession>
<dbReference type="GO" id="GO:0006754">
    <property type="term" value="P:ATP biosynthetic process"/>
    <property type="evidence" value="ECO:0007669"/>
    <property type="project" value="TreeGrafter"/>
</dbReference>
<evidence type="ECO:0000256" key="1">
    <source>
        <dbReference type="ARBA" id="ARBA00022801"/>
    </source>
</evidence>
<organism evidence="3">
    <name type="scientific">uncultured Caudovirales phage</name>
    <dbReference type="NCBI Taxonomy" id="2100421"/>
    <lineage>
        <taxon>Viruses</taxon>
        <taxon>Duplodnaviria</taxon>
        <taxon>Heunggongvirae</taxon>
        <taxon>Uroviricota</taxon>
        <taxon>Caudoviricetes</taxon>
        <taxon>Peduoviridae</taxon>
        <taxon>Maltschvirus</taxon>
        <taxon>Maltschvirus maltsch</taxon>
    </lineage>
</organism>
<dbReference type="InterPro" id="IPR000086">
    <property type="entry name" value="NUDIX_hydrolase_dom"/>
</dbReference>
<dbReference type="GO" id="GO:0004081">
    <property type="term" value="F:bis(5'-nucleosyl)-tetraphosphatase (asymmetrical) activity"/>
    <property type="evidence" value="ECO:0007669"/>
    <property type="project" value="TreeGrafter"/>
</dbReference>
<dbReference type="InterPro" id="IPR051325">
    <property type="entry name" value="Nudix_hydrolase_domain"/>
</dbReference>
<proteinExistence type="predicted"/>
<dbReference type="InterPro" id="IPR015797">
    <property type="entry name" value="NUDIX_hydrolase-like_dom_sf"/>
</dbReference>
<dbReference type="PANTHER" id="PTHR21340">
    <property type="entry name" value="DIADENOSINE 5,5-P1,P4-TETRAPHOSPHATE PYROPHOSPHOHYDROLASE MUTT"/>
    <property type="match status" value="1"/>
</dbReference>
<keyword evidence="1 3" id="KW-0378">Hydrolase</keyword>
<dbReference type="Pfam" id="PF00293">
    <property type="entry name" value="NUDIX"/>
    <property type="match status" value="1"/>
</dbReference>
<dbReference type="PROSITE" id="PS00893">
    <property type="entry name" value="NUDIX_BOX"/>
    <property type="match status" value="1"/>
</dbReference>